<comment type="caution">
    <text evidence="1">The sequence shown here is derived from an EMBL/GenBank/DDBJ whole genome shotgun (WGS) entry which is preliminary data.</text>
</comment>
<dbReference type="EMBL" id="MFAM01000034">
    <property type="protein sequence ID" value="OGD78826.1"/>
    <property type="molecule type" value="Genomic_DNA"/>
</dbReference>
<proteinExistence type="predicted"/>
<sequence>MTMMEYILEVKRILRDEYGFVPLPGSTKAEPLLDVPDGVYPMRIEGKLDNVRITKGKIYCCNFA</sequence>
<dbReference type="AlphaFoldDB" id="A0A1F5FGT6"/>
<name>A0A1F5FGT6_9BACT</name>
<reference evidence="1 2" key="1">
    <citation type="journal article" date="2016" name="Nat. Commun.">
        <title>Thousands of microbial genomes shed light on interconnected biogeochemical processes in an aquifer system.</title>
        <authorList>
            <person name="Anantharaman K."/>
            <person name="Brown C.T."/>
            <person name="Hug L.A."/>
            <person name="Sharon I."/>
            <person name="Castelle C.J."/>
            <person name="Probst A.J."/>
            <person name="Thomas B.C."/>
            <person name="Singh A."/>
            <person name="Wilkins M.J."/>
            <person name="Karaoz U."/>
            <person name="Brodie E.L."/>
            <person name="Williams K.H."/>
            <person name="Hubbard S.S."/>
            <person name="Banfield J.F."/>
        </authorList>
    </citation>
    <scope>NUCLEOTIDE SEQUENCE [LARGE SCALE GENOMIC DNA]</scope>
</reference>
<protein>
    <submittedName>
        <fullName evidence="1">Uncharacterized protein</fullName>
    </submittedName>
</protein>
<evidence type="ECO:0000313" key="2">
    <source>
        <dbReference type="Proteomes" id="UP000176682"/>
    </source>
</evidence>
<evidence type="ECO:0000313" key="1">
    <source>
        <dbReference type="EMBL" id="OGD78826.1"/>
    </source>
</evidence>
<dbReference type="Proteomes" id="UP000176682">
    <property type="component" value="Unassembled WGS sequence"/>
</dbReference>
<gene>
    <name evidence="1" type="ORF">A2368_03255</name>
</gene>
<organism evidence="1 2">
    <name type="scientific">Candidatus Collierbacteria bacterium RIFOXYB1_FULL_49_13</name>
    <dbReference type="NCBI Taxonomy" id="1817728"/>
    <lineage>
        <taxon>Bacteria</taxon>
        <taxon>Candidatus Collieribacteriota</taxon>
    </lineage>
</organism>
<accession>A0A1F5FGT6</accession>